<evidence type="ECO:0000313" key="6">
    <source>
        <dbReference type="EMBL" id="PJJ62296.1"/>
    </source>
</evidence>
<dbReference type="PANTHER" id="PTHR43649">
    <property type="entry name" value="ARABINOSE-BINDING PROTEIN-RELATED"/>
    <property type="match status" value="1"/>
</dbReference>
<protein>
    <submittedName>
        <fullName evidence="6">Multiple sugar transport system substrate-binding protein</fullName>
    </submittedName>
</protein>
<name>A0A2M9BWG5_9MICO</name>
<comment type="subcellular location">
    <subcellularLocation>
        <location evidence="1">Cell envelope</location>
    </subcellularLocation>
</comment>
<accession>A0A2M9BWG5</accession>
<feature type="signal peptide" evidence="5">
    <location>
        <begin position="1"/>
        <end position="23"/>
    </location>
</feature>
<dbReference type="OrthoDB" id="1650177at2"/>
<evidence type="ECO:0000256" key="4">
    <source>
        <dbReference type="ARBA" id="ARBA00022729"/>
    </source>
</evidence>
<proteinExistence type="inferred from homology"/>
<dbReference type="Pfam" id="PF13416">
    <property type="entry name" value="SBP_bac_8"/>
    <property type="match status" value="1"/>
</dbReference>
<keyword evidence="6" id="KW-0762">Sugar transport</keyword>
<keyword evidence="3" id="KW-0813">Transport</keyword>
<dbReference type="InterPro" id="IPR050490">
    <property type="entry name" value="Bact_solute-bd_prot1"/>
</dbReference>
<dbReference type="AlphaFoldDB" id="A0A2M9BWG5"/>
<evidence type="ECO:0000256" key="1">
    <source>
        <dbReference type="ARBA" id="ARBA00004196"/>
    </source>
</evidence>
<dbReference type="RefSeq" id="WP_100344872.1">
    <property type="nucleotide sequence ID" value="NZ_PGFB01000003.1"/>
</dbReference>
<comment type="caution">
    <text evidence="6">The sequence shown here is derived from an EMBL/GenBank/DDBJ whole genome shotgun (WGS) entry which is preliminary data.</text>
</comment>
<gene>
    <name evidence="6" type="ORF">CLV54_2093</name>
</gene>
<dbReference type="PANTHER" id="PTHR43649:SF31">
    <property type="entry name" value="SN-GLYCEROL-3-PHOSPHATE-BINDING PERIPLASMIC PROTEIN UGPB"/>
    <property type="match status" value="1"/>
</dbReference>
<evidence type="ECO:0000256" key="5">
    <source>
        <dbReference type="SAM" id="SignalP"/>
    </source>
</evidence>
<dbReference type="Gene3D" id="3.40.190.10">
    <property type="entry name" value="Periplasmic binding protein-like II"/>
    <property type="match status" value="1"/>
</dbReference>
<dbReference type="InterPro" id="IPR006059">
    <property type="entry name" value="SBP"/>
</dbReference>
<keyword evidence="4 5" id="KW-0732">Signal</keyword>
<organism evidence="6 7">
    <name type="scientific">Compostimonas suwonensis</name>
    <dbReference type="NCBI Taxonomy" id="1048394"/>
    <lineage>
        <taxon>Bacteria</taxon>
        <taxon>Bacillati</taxon>
        <taxon>Actinomycetota</taxon>
        <taxon>Actinomycetes</taxon>
        <taxon>Micrococcales</taxon>
        <taxon>Microbacteriaceae</taxon>
        <taxon>Compostimonas</taxon>
    </lineage>
</organism>
<reference evidence="6 7" key="1">
    <citation type="submission" date="2017-11" db="EMBL/GenBank/DDBJ databases">
        <title>Genomic Encyclopedia of Archaeal and Bacterial Type Strains, Phase II (KMG-II): From Individual Species to Whole Genera.</title>
        <authorList>
            <person name="Goeker M."/>
        </authorList>
    </citation>
    <scope>NUCLEOTIDE SEQUENCE [LARGE SCALE GENOMIC DNA]</scope>
    <source>
        <strain evidence="6 7">DSM 25625</strain>
    </source>
</reference>
<evidence type="ECO:0000313" key="7">
    <source>
        <dbReference type="Proteomes" id="UP000230161"/>
    </source>
</evidence>
<dbReference type="Proteomes" id="UP000230161">
    <property type="component" value="Unassembled WGS sequence"/>
</dbReference>
<dbReference type="SUPFAM" id="SSF53850">
    <property type="entry name" value="Periplasmic binding protein-like II"/>
    <property type="match status" value="1"/>
</dbReference>
<dbReference type="EMBL" id="PGFB01000003">
    <property type="protein sequence ID" value="PJJ62296.1"/>
    <property type="molecule type" value="Genomic_DNA"/>
</dbReference>
<feature type="chain" id="PRO_5039238323" evidence="5">
    <location>
        <begin position="24"/>
        <end position="448"/>
    </location>
</feature>
<evidence type="ECO:0000256" key="3">
    <source>
        <dbReference type="ARBA" id="ARBA00022448"/>
    </source>
</evidence>
<comment type="similarity">
    <text evidence="2">Belongs to the bacterial solute-binding protein 1 family.</text>
</comment>
<evidence type="ECO:0000256" key="2">
    <source>
        <dbReference type="ARBA" id="ARBA00008520"/>
    </source>
</evidence>
<dbReference type="CDD" id="cd13585">
    <property type="entry name" value="PBP2_TMBP_like"/>
    <property type="match status" value="1"/>
</dbReference>
<sequence>MKFKTSLRAAAVVALVAPLAACSATGGGDAAGPVPIQWWTWDANQAVSYEKCATAFNEANPDIEVTVSNYGWDDYWTKLTAGFVAGDAPDTFMDHVNNYPEYADQGQLLPLDDYVAKTDFDLGKYSTGVDTWKYTDGKLYGLPKDWATIAFFYNKDMVAAAGLTDADLANMTWNPDDGGTFGEIVAKLSVDANGVHGDQPGFDKDNVVTYGIGPMGTSGNNGQDTWSGFLSTTGWTLGDEPNWPTQFEYSQPVFKKSLDWIRDLSAQGFSPKQGAFTNAVEDQLGSGKVAIVSTPSSNVVALSTLQGVPVGIAPSVVGPDGTRSSLSNANGDSIWAGTKHPDEAWKWLSYLGSTDCQSLAGADGTFFPSIPESMAVTQASMKEKGIDLSVFTELSDNKELFVTPAFQNGAELDATFKPLWESFFNFTVGDEVFDQMTEQSKEILSRNG</sequence>
<dbReference type="GO" id="GO:0030313">
    <property type="term" value="C:cell envelope"/>
    <property type="evidence" value="ECO:0007669"/>
    <property type="project" value="UniProtKB-SubCell"/>
</dbReference>
<keyword evidence="7" id="KW-1185">Reference proteome</keyword>